<dbReference type="GO" id="GO:0046872">
    <property type="term" value="F:metal ion binding"/>
    <property type="evidence" value="ECO:0007669"/>
    <property type="project" value="UniProtKB-KW"/>
</dbReference>
<dbReference type="AlphaFoldDB" id="A0A928ZXY6"/>
<evidence type="ECO:0000313" key="2">
    <source>
        <dbReference type="EMBL" id="MBE9069521.1"/>
    </source>
</evidence>
<evidence type="ECO:0000256" key="1">
    <source>
        <dbReference type="PIRSR" id="PIRSR600760-2"/>
    </source>
</evidence>
<feature type="binding site" evidence="1">
    <location>
        <position position="73"/>
    </location>
    <ligand>
        <name>Mg(2+)</name>
        <dbReference type="ChEBI" id="CHEBI:18420"/>
        <label>1</label>
        <note>catalytic</note>
    </ligand>
</feature>
<feature type="binding site" evidence="1">
    <location>
        <position position="102"/>
    </location>
    <ligand>
        <name>Mg(2+)</name>
        <dbReference type="ChEBI" id="CHEBI:18420"/>
        <label>1</label>
        <note>catalytic</note>
    </ligand>
</feature>
<dbReference type="EMBL" id="JADEXP010000285">
    <property type="protein sequence ID" value="MBE9069521.1"/>
    <property type="molecule type" value="Genomic_DNA"/>
</dbReference>
<dbReference type="SUPFAM" id="SSF56655">
    <property type="entry name" value="Carbohydrate phosphatase"/>
    <property type="match status" value="1"/>
</dbReference>
<organism evidence="2 3">
    <name type="scientific">Leptolyngbya cf. ectocarpi LEGE 11479</name>
    <dbReference type="NCBI Taxonomy" id="1828722"/>
    <lineage>
        <taxon>Bacteria</taxon>
        <taxon>Bacillati</taxon>
        <taxon>Cyanobacteriota</taxon>
        <taxon>Cyanophyceae</taxon>
        <taxon>Leptolyngbyales</taxon>
        <taxon>Leptolyngbyaceae</taxon>
        <taxon>Leptolyngbya group</taxon>
        <taxon>Leptolyngbya</taxon>
    </lineage>
</organism>
<gene>
    <name evidence="2" type="ORF">IQ260_23010</name>
</gene>
<reference evidence="2" key="1">
    <citation type="submission" date="2020-10" db="EMBL/GenBank/DDBJ databases">
        <authorList>
            <person name="Castelo-Branco R."/>
            <person name="Eusebio N."/>
            <person name="Adriana R."/>
            <person name="Vieira A."/>
            <person name="Brugerolle De Fraissinette N."/>
            <person name="Rezende De Castro R."/>
            <person name="Schneider M.P."/>
            <person name="Vasconcelos V."/>
            <person name="Leao P.N."/>
        </authorList>
    </citation>
    <scope>NUCLEOTIDE SEQUENCE</scope>
    <source>
        <strain evidence="2">LEGE 11479</strain>
    </source>
</reference>
<dbReference type="Proteomes" id="UP000615026">
    <property type="component" value="Unassembled WGS sequence"/>
</dbReference>
<feature type="binding site" evidence="1">
    <location>
        <position position="228"/>
    </location>
    <ligand>
        <name>Mg(2+)</name>
        <dbReference type="ChEBI" id="CHEBI:18420"/>
        <label>1</label>
        <note>catalytic</note>
    </ligand>
</feature>
<dbReference type="Gene3D" id="3.30.540.10">
    <property type="entry name" value="Fructose-1,6-Bisphosphatase, subunit A, domain 1"/>
    <property type="match status" value="1"/>
</dbReference>
<proteinExistence type="predicted"/>
<dbReference type="InterPro" id="IPR000760">
    <property type="entry name" value="Inositol_monophosphatase-like"/>
</dbReference>
<comment type="caution">
    <text evidence="2">The sequence shown here is derived from an EMBL/GenBank/DDBJ whole genome shotgun (WGS) entry which is preliminary data.</text>
</comment>
<dbReference type="Pfam" id="PF00459">
    <property type="entry name" value="Inositol_P"/>
    <property type="match status" value="1"/>
</dbReference>
<dbReference type="Gene3D" id="3.40.190.80">
    <property type="match status" value="1"/>
</dbReference>
<protein>
    <submittedName>
        <fullName evidence="2">Inositol monophosphatase family protein</fullName>
    </submittedName>
</protein>
<evidence type="ECO:0000313" key="3">
    <source>
        <dbReference type="Proteomes" id="UP000615026"/>
    </source>
</evidence>
<keyword evidence="3" id="KW-1185">Reference proteome</keyword>
<name>A0A928ZXY6_LEPEC</name>
<sequence>MPTPREILDTLLPHLKVAAGYAQKIQTSIAIHPDKFDSENFFATALTDADLSIQTFMEVTLLSLFPDIRFYGEEFEQTYNTKYFRSIELGPQDDYLITLDPIDGTRFYMDGHPNYQIILTVLNADGFEAVIALSPALDRFYYSLRGQGTFYGTLADDLDSCQPLKIETPKDRVLLSWAVTHLADELQGEFEALSVKTDYSREVAIANTNGLLTGDLTGAILAAGKFIDGGALSWMAQEMGYVVTDHQGNPLPELSACQDYQWPGVVVGSSPEVHQKLLEALARSEAS</sequence>
<keyword evidence="1" id="KW-0460">Magnesium</keyword>
<accession>A0A928ZXY6</accession>
<comment type="cofactor">
    <cofactor evidence="1">
        <name>Mg(2+)</name>
        <dbReference type="ChEBI" id="CHEBI:18420"/>
    </cofactor>
</comment>
<dbReference type="CDD" id="cd01637">
    <property type="entry name" value="IMPase_like"/>
    <property type="match status" value="1"/>
</dbReference>
<feature type="binding site" evidence="1">
    <location>
        <position position="103"/>
    </location>
    <ligand>
        <name>Mg(2+)</name>
        <dbReference type="ChEBI" id="CHEBI:18420"/>
        <label>1</label>
        <note>catalytic</note>
    </ligand>
</feature>
<keyword evidence="1" id="KW-0479">Metal-binding</keyword>
<feature type="binding site" evidence="1">
    <location>
        <position position="100"/>
    </location>
    <ligand>
        <name>Mg(2+)</name>
        <dbReference type="ChEBI" id="CHEBI:18420"/>
        <label>1</label>
        <note>catalytic</note>
    </ligand>
</feature>